<evidence type="ECO:0000256" key="1">
    <source>
        <dbReference type="SAM" id="MobiDB-lite"/>
    </source>
</evidence>
<name>A0ABW3YSY6_MYCRA</name>
<sequence length="396" mass="42302">MTTNEQQHGRSGDVAVKGSEVSAETVQACVKDILASRVFSRSGRLRAFLEYVVERQLAGKAGQLKGYTIGIDVFGRPTGFDSGSDPIVRVQAGKLRKLLEEYYAGEGANAPLRIRIPRGSYVPEYEMMAAGSGGAAKPAPVNVASERTRKRRPWWHGRQPAPVSSHLALLTLLPLFVLAPATAPKTALTSMAGASFSIEASPDHGTTLPSLRIESCPDGGGNCRRFAAAIANAAGYYRTVRLAPELAHGQPGPLFYTLRLEAGSKNDAVFARLVHDESGATIHAEHFPARELDDKVGATYEAVSYAGRILSANGRIYQHAAQLGTVTSLMTCLRETDRLRASGGVADSCPPSPHLDSSTAPLAPASRIGNLRQEYGATSDSARADNQTRSRMHPKI</sequence>
<gene>
    <name evidence="2" type="ORF">ACFQ33_00210</name>
</gene>
<feature type="region of interest" description="Disordered" evidence="1">
    <location>
        <begin position="343"/>
        <end position="396"/>
    </location>
</feature>
<reference evidence="3" key="1">
    <citation type="journal article" date="2019" name="Int. J. Syst. Evol. Microbiol.">
        <title>The Global Catalogue of Microorganisms (GCM) 10K type strain sequencing project: providing services to taxonomists for standard genome sequencing and annotation.</title>
        <authorList>
            <consortium name="The Broad Institute Genomics Platform"/>
            <consortium name="The Broad Institute Genome Sequencing Center for Infectious Disease"/>
            <person name="Wu L."/>
            <person name="Ma J."/>
        </authorList>
    </citation>
    <scope>NUCLEOTIDE SEQUENCE [LARGE SCALE GENOMIC DNA]</scope>
    <source>
        <strain evidence="3">CCUG 55609</strain>
    </source>
</reference>
<evidence type="ECO:0000313" key="2">
    <source>
        <dbReference type="EMBL" id="MFD1326324.1"/>
    </source>
</evidence>
<evidence type="ECO:0000313" key="3">
    <source>
        <dbReference type="Proteomes" id="UP001597173"/>
    </source>
</evidence>
<comment type="caution">
    <text evidence="2">The sequence shown here is derived from an EMBL/GenBank/DDBJ whole genome shotgun (WGS) entry which is preliminary data.</text>
</comment>
<keyword evidence="3" id="KW-1185">Reference proteome</keyword>
<protein>
    <submittedName>
        <fullName evidence="2">Uncharacterized protein</fullName>
    </submittedName>
</protein>
<proteinExistence type="predicted"/>
<dbReference type="Proteomes" id="UP001597173">
    <property type="component" value="Unassembled WGS sequence"/>
</dbReference>
<dbReference type="RefSeq" id="WP_374839730.1">
    <property type="nucleotide sequence ID" value="NZ_JBHEEW010000010.1"/>
</dbReference>
<organism evidence="2 3">
    <name type="scientific">Mycoplana ramosa</name>
    <name type="common">Mycoplana bullata</name>
    <dbReference type="NCBI Taxonomy" id="40837"/>
    <lineage>
        <taxon>Bacteria</taxon>
        <taxon>Pseudomonadati</taxon>
        <taxon>Pseudomonadota</taxon>
        <taxon>Alphaproteobacteria</taxon>
        <taxon>Hyphomicrobiales</taxon>
        <taxon>Rhizobiaceae</taxon>
        <taxon>Mycoplana</taxon>
    </lineage>
</organism>
<dbReference type="EMBL" id="JBHTNF010000001">
    <property type="protein sequence ID" value="MFD1326324.1"/>
    <property type="molecule type" value="Genomic_DNA"/>
</dbReference>
<accession>A0ABW3YSY6</accession>